<keyword evidence="6 10" id="KW-0378">Hydrolase</keyword>
<name>A0ABT8M251_9EURY</name>
<dbReference type="HAMAP" id="MF_00139">
    <property type="entry name" value="PurH"/>
    <property type="match status" value="1"/>
</dbReference>
<dbReference type="CDD" id="cd01421">
    <property type="entry name" value="IMPCH"/>
    <property type="match status" value="1"/>
</dbReference>
<dbReference type="NCBIfam" id="NF002049">
    <property type="entry name" value="PRK00881.1"/>
    <property type="match status" value="1"/>
</dbReference>
<organism evidence="10 11">
    <name type="scientific">Methanoculleus methanifontis</name>
    <dbReference type="NCBI Taxonomy" id="2584086"/>
    <lineage>
        <taxon>Archaea</taxon>
        <taxon>Methanobacteriati</taxon>
        <taxon>Methanobacteriota</taxon>
        <taxon>Stenosarchaea group</taxon>
        <taxon>Methanomicrobia</taxon>
        <taxon>Methanomicrobiales</taxon>
        <taxon>Methanomicrobiaceae</taxon>
        <taxon>Methanoculleus</taxon>
    </lineage>
</organism>
<protein>
    <submittedName>
        <fullName evidence="10">Bifunctional phosphoribosylaminoimidazolecarboxamide formyltransferase/IMP cyclohydrolase</fullName>
        <ecNumber evidence="10">2.1.2.3</ecNumber>
        <ecNumber evidence="10">3.5.4.10</ecNumber>
    </submittedName>
</protein>
<evidence type="ECO:0000259" key="9">
    <source>
        <dbReference type="PROSITE" id="PS51855"/>
    </source>
</evidence>
<dbReference type="PROSITE" id="PS51855">
    <property type="entry name" value="MGS"/>
    <property type="match status" value="1"/>
</dbReference>
<dbReference type="EC" id="3.5.4.10" evidence="10"/>
<gene>
    <name evidence="10" type="primary">purH</name>
    <name evidence="10" type="ORF">FGW20_08720</name>
</gene>
<keyword evidence="8" id="KW-0511">Multifunctional enzyme</keyword>
<comment type="pathway">
    <text evidence="1">Purine metabolism; IMP biosynthesis via de novo pathway; IMP from 5-formamido-1-(5-phospho-D-ribosyl)imidazole-4-carboxamide: step 1/1.</text>
</comment>
<dbReference type="GO" id="GO:0003937">
    <property type="term" value="F:IMP cyclohydrolase activity"/>
    <property type="evidence" value="ECO:0007669"/>
    <property type="project" value="UniProtKB-EC"/>
</dbReference>
<evidence type="ECO:0000256" key="4">
    <source>
        <dbReference type="ARBA" id="ARBA00022679"/>
    </source>
</evidence>
<dbReference type="SMART" id="SM00798">
    <property type="entry name" value="AICARFT_IMPCHas"/>
    <property type="match status" value="1"/>
</dbReference>
<dbReference type="GO" id="GO:0004643">
    <property type="term" value="F:phosphoribosylaminoimidazolecarboxamide formyltransferase activity"/>
    <property type="evidence" value="ECO:0007669"/>
    <property type="project" value="UniProtKB-EC"/>
</dbReference>
<dbReference type="EMBL" id="VCYI01000010">
    <property type="protein sequence ID" value="MDN7013122.1"/>
    <property type="molecule type" value="Genomic_DNA"/>
</dbReference>
<comment type="caution">
    <text evidence="10">The sequence shown here is derived from an EMBL/GenBank/DDBJ whole genome shotgun (WGS) entry which is preliminary data.</text>
</comment>
<feature type="domain" description="MGS-like" evidence="9">
    <location>
        <begin position="1"/>
        <end position="141"/>
    </location>
</feature>
<dbReference type="Gene3D" id="3.40.50.1380">
    <property type="entry name" value="Methylglyoxal synthase-like domain"/>
    <property type="match status" value="1"/>
</dbReference>
<dbReference type="InterPro" id="IPR011607">
    <property type="entry name" value="MGS-like_dom"/>
</dbReference>
<evidence type="ECO:0000256" key="7">
    <source>
        <dbReference type="ARBA" id="ARBA00022975"/>
    </source>
</evidence>
<dbReference type="Proteomes" id="UP001168423">
    <property type="component" value="Unassembled WGS sequence"/>
</dbReference>
<evidence type="ECO:0000256" key="3">
    <source>
        <dbReference type="ARBA" id="ARBA00007667"/>
    </source>
</evidence>
<dbReference type="InterPro" id="IPR002695">
    <property type="entry name" value="PurH-like"/>
</dbReference>
<dbReference type="InterPro" id="IPR016193">
    <property type="entry name" value="Cytidine_deaminase-like"/>
</dbReference>
<keyword evidence="11" id="KW-1185">Reference proteome</keyword>
<dbReference type="Pfam" id="PF02142">
    <property type="entry name" value="MGS"/>
    <property type="match status" value="1"/>
</dbReference>
<evidence type="ECO:0000313" key="11">
    <source>
        <dbReference type="Proteomes" id="UP001168423"/>
    </source>
</evidence>
<dbReference type="PIRSF" id="PIRSF000414">
    <property type="entry name" value="AICARFT_IMPCHas"/>
    <property type="match status" value="1"/>
</dbReference>
<dbReference type="SMART" id="SM00851">
    <property type="entry name" value="MGS"/>
    <property type="match status" value="1"/>
</dbReference>
<evidence type="ECO:0000256" key="1">
    <source>
        <dbReference type="ARBA" id="ARBA00004844"/>
    </source>
</evidence>
<evidence type="ECO:0000256" key="5">
    <source>
        <dbReference type="ARBA" id="ARBA00022755"/>
    </source>
</evidence>
<keyword evidence="5" id="KW-0658">Purine biosynthesis</keyword>
<keyword evidence="4 10" id="KW-0808">Transferase</keyword>
<evidence type="ECO:0000313" key="10">
    <source>
        <dbReference type="EMBL" id="MDN7013122.1"/>
    </source>
</evidence>
<dbReference type="NCBIfam" id="TIGR00355">
    <property type="entry name" value="purH"/>
    <property type="match status" value="1"/>
</dbReference>
<dbReference type="Gene3D" id="3.40.140.20">
    <property type="match status" value="2"/>
</dbReference>
<evidence type="ECO:0000256" key="8">
    <source>
        <dbReference type="ARBA" id="ARBA00023268"/>
    </source>
</evidence>
<dbReference type="Pfam" id="PF01808">
    <property type="entry name" value="AICARFT_IMPCHas"/>
    <property type="match status" value="1"/>
</dbReference>
<dbReference type="EC" id="2.1.2.3" evidence="10"/>
<dbReference type="SUPFAM" id="SSF53927">
    <property type="entry name" value="Cytidine deaminase-like"/>
    <property type="match status" value="1"/>
</dbReference>
<dbReference type="SUPFAM" id="SSF52335">
    <property type="entry name" value="Methylglyoxal synthase-like"/>
    <property type="match status" value="1"/>
</dbReference>
<dbReference type="InterPro" id="IPR024051">
    <property type="entry name" value="AICAR_Tfase_dup_dom_sf"/>
</dbReference>
<keyword evidence="7" id="KW-0665">Pyrimidine biosynthesis</keyword>
<comment type="similarity">
    <text evidence="3">Belongs to the PurH family.</text>
</comment>
<dbReference type="InterPro" id="IPR036914">
    <property type="entry name" value="MGS-like_dom_sf"/>
</dbReference>
<accession>A0ABT8M251</accession>
<comment type="pathway">
    <text evidence="2">Purine metabolism; IMP biosynthesis via de novo pathway; 5-formamido-1-(5-phospho-D-ribosyl)imidazole-4-carboxamide from 5-amino-1-(5-phospho-D-ribosyl)imidazole-4-carboxamide (10-formyl THF route): step 1/1.</text>
</comment>
<evidence type="ECO:0000256" key="6">
    <source>
        <dbReference type="ARBA" id="ARBA00022801"/>
    </source>
</evidence>
<dbReference type="RefSeq" id="WP_301677705.1">
    <property type="nucleotide sequence ID" value="NZ_VCYI01000010.1"/>
</dbReference>
<proteinExistence type="inferred from homology"/>
<evidence type="ECO:0000256" key="2">
    <source>
        <dbReference type="ARBA" id="ARBA00004954"/>
    </source>
</evidence>
<sequence>MKWALLSVWDKAGIVDLAKVLIEHDYGLLSSGGTGAELARAGIPFTDVSVYTGSPEMMHGRVKTLHPKIHGGILGRRGVDDAVMQEHGIDPIDLVVVNLYPFEAMSGKGLSLEEIIEYIDIGGPAMVRAAAKNHKYVAVVVDPGDYGKVADAVRRGGFSPEERLNLAAKAFARTAAYDGAITNHLTGIDRPFPDVFTVQFRNGRTLRYGENPHQAAAVYGDTGIAGEEPLQGKEMSYNNYLDVHAAVGLLREFEECAVVIVKHNNPCGVATGENPLPTYIAAREVDPVSAYGSIVAMNREVGADVARELTGTFVEVVVAPSFTPEALEIMKAKENMRVLRLPEPVVQDEVRSIDGGVLVQRTEPFREDWQVVSEREPDAHEMRAMELAWKVCRHTKSNAIIFADEDAVIGIGAGQMNRVESAEIAVKKSRKPLAGSAVASDAFLPFPDTMEVAAAAGATALVQPGGSIRDAEVIEAANRLNIAMVFTGVRHFRH</sequence>
<dbReference type="PANTHER" id="PTHR11692:SF0">
    <property type="entry name" value="BIFUNCTIONAL PURINE BIOSYNTHESIS PROTEIN ATIC"/>
    <property type="match status" value="1"/>
</dbReference>
<dbReference type="PANTHER" id="PTHR11692">
    <property type="entry name" value="BIFUNCTIONAL PURINE BIOSYNTHESIS PROTEIN PURH"/>
    <property type="match status" value="1"/>
</dbReference>
<reference evidence="10" key="1">
    <citation type="submission" date="2019-05" db="EMBL/GenBank/DDBJ databases">
        <title>Isolation and characterization of methanogens from the cold seep sediment at Four-Way Closure Ridge.</title>
        <authorList>
            <person name="You Y.-T."/>
            <person name="Chen S.-C."/>
            <person name="Zhang W.-L."/>
            <person name="Lai M.-C."/>
        </authorList>
    </citation>
    <scope>NUCLEOTIDE SEQUENCE</scope>
    <source>
        <strain evidence="10">FWC-SCC3</strain>
    </source>
</reference>